<dbReference type="PROSITE" id="PS00028">
    <property type="entry name" value="ZINC_FINGER_C2H2_1"/>
    <property type="match status" value="2"/>
</dbReference>
<keyword evidence="9" id="KW-1185">Reference proteome</keyword>
<evidence type="ECO:0000256" key="1">
    <source>
        <dbReference type="ARBA" id="ARBA00022723"/>
    </source>
</evidence>
<feature type="region of interest" description="Disordered" evidence="6">
    <location>
        <begin position="62"/>
        <end position="93"/>
    </location>
</feature>
<sequence>MQKLKAHQRLHSGDTFNCQAEGCTKFFTTLSDLKKHVRTHTQERPYKCRTDGCSKSFTASHHLKAHARTHSGTRPNSASGPVAPKPHTHQVEAKSPIAGAVESSEASKSTNGSMNWEGFLESFGRITTESNSTDGSLEDIAIVNPLPNNGVDITELLFDNATEPVKFDSLPSAAPLSEYDLNELHATLSDLTTKPDSWADVGLQTITQSTLSPAPDPKIEVKSSAMELALASEVEVQSPWVDVSALAAPYGTPPSA</sequence>
<dbReference type="PROSITE" id="PS50157">
    <property type="entry name" value="ZINC_FINGER_C2H2_2"/>
    <property type="match status" value="2"/>
</dbReference>
<dbReference type="PANTHER" id="PTHR19818">
    <property type="entry name" value="ZINC FINGER PROTEIN ZIC AND GLI"/>
    <property type="match status" value="1"/>
</dbReference>
<evidence type="ECO:0000256" key="6">
    <source>
        <dbReference type="SAM" id="MobiDB-lite"/>
    </source>
</evidence>
<keyword evidence="4" id="KW-0862">Zinc</keyword>
<dbReference type="EMBL" id="OW152820">
    <property type="protein sequence ID" value="CAH2075064.1"/>
    <property type="molecule type" value="Genomic_DNA"/>
</dbReference>
<feature type="domain" description="C2H2-type" evidence="7">
    <location>
        <begin position="46"/>
        <end position="75"/>
    </location>
</feature>
<keyword evidence="1" id="KW-0479">Metal-binding</keyword>
<feature type="non-terminal residue" evidence="8">
    <location>
        <position position="1"/>
    </location>
</feature>
<protein>
    <recommendedName>
        <fullName evidence="7">C2H2-type domain-containing protein</fullName>
    </recommendedName>
</protein>
<proteinExistence type="predicted"/>
<gene>
    <name evidence="8" type="ORF">IPOD504_LOCUS16468</name>
</gene>
<evidence type="ECO:0000256" key="4">
    <source>
        <dbReference type="ARBA" id="ARBA00022833"/>
    </source>
</evidence>
<dbReference type="PANTHER" id="PTHR19818:SF157">
    <property type="entry name" value="C2H2-TYPE DOMAIN-CONTAINING PROTEIN"/>
    <property type="match status" value="1"/>
</dbReference>
<evidence type="ECO:0000256" key="5">
    <source>
        <dbReference type="PROSITE-ProRule" id="PRU00042"/>
    </source>
</evidence>
<dbReference type="Proteomes" id="UP000837857">
    <property type="component" value="Chromosome 8"/>
</dbReference>
<reference evidence="8" key="1">
    <citation type="submission" date="2022-03" db="EMBL/GenBank/DDBJ databases">
        <authorList>
            <person name="Martin H S."/>
        </authorList>
    </citation>
    <scope>NUCLEOTIDE SEQUENCE</scope>
</reference>
<evidence type="ECO:0000313" key="8">
    <source>
        <dbReference type="EMBL" id="CAH2075064.1"/>
    </source>
</evidence>
<evidence type="ECO:0000256" key="3">
    <source>
        <dbReference type="ARBA" id="ARBA00022771"/>
    </source>
</evidence>
<organism evidence="8 9">
    <name type="scientific">Iphiclides podalirius</name>
    <name type="common">scarce swallowtail</name>
    <dbReference type="NCBI Taxonomy" id="110791"/>
    <lineage>
        <taxon>Eukaryota</taxon>
        <taxon>Metazoa</taxon>
        <taxon>Ecdysozoa</taxon>
        <taxon>Arthropoda</taxon>
        <taxon>Hexapoda</taxon>
        <taxon>Insecta</taxon>
        <taxon>Pterygota</taxon>
        <taxon>Neoptera</taxon>
        <taxon>Endopterygota</taxon>
        <taxon>Lepidoptera</taxon>
        <taxon>Glossata</taxon>
        <taxon>Ditrysia</taxon>
        <taxon>Papilionoidea</taxon>
        <taxon>Papilionidae</taxon>
        <taxon>Papilioninae</taxon>
        <taxon>Iphiclides</taxon>
    </lineage>
</organism>
<feature type="compositionally biased region" description="Basic residues" evidence="6">
    <location>
        <begin position="62"/>
        <end position="71"/>
    </location>
</feature>
<evidence type="ECO:0000259" key="7">
    <source>
        <dbReference type="PROSITE" id="PS50157"/>
    </source>
</evidence>
<dbReference type="InterPro" id="IPR036236">
    <property type="entry name" value="Znf_C2H2_sf"/>
</dbReference>
<name>A0ABN8J3T4_9NEOP</name>
<dbReference type="Pfam" id="PF00096">
    <property type="entry name" value="zf-C2H2"/>
    <property type="match status" value="2"/>
</dbReference>
<dbReference type="SMART" id="SM00355">
    <property type="entry name" value="ZnF_C2H2"/>
    <property type="match status" value="2"/>
</dbReference>
<keyword evidence="3 5" id="KW-0863">Zinc-finger</keyword>
<dbReference type="Gene3D" id="3.30.160.60">
    <property type="entry name" value="Classic Zinc Finger"/>
    <property type="match status" value="2"/>
</dbReference>
<evidence type="ECO:0000313" key="9">
    <source>
        <dbReference type="Proteomes" id="UP000837857"/>
    </source>
</evidence>
<dbReference type="InterPro" id="IPR050329">
    <property type="entry name" value="GLI_C2H2-zinc-finger"/>
</dbReference>
<evidence type="ECO:0000256" key="2">
    <source>
        <dbReference type="ARBA" id="ARBA00022737"/>
    </source>
</evidence>
<accession>A0ABN8J3T4</accession>
<dbReference type="InterPro" id="IPR013087">
    <property type="entry name" value="Znf_C2H2_type"/>
</dbReference>
<dbReference type="SUPFAM" id="SSF57667">
    <property type="entry name" value="beta-beta-alpha zinc fingers"/>
    <property type="match status" value="1"/>
</dbReference>
<feature type="domain" description="C2H2-type" evidence="7">
    <location>
        <begin position="16"/>
        <end position="45"/>
    </location>
</feature>
<keyword evidence="2" id="KW-0677">Repeat</keyword>